<gene>
    <name evidence="2" type="ORF">FA15DRAFT_717298</name>
</gene>
<sequence>MYFRSRGARGMGTELGGRGVEDADSGRTNDATVVGGKVGYNHKGDDSRTSAVGGELAQAQDRDLIEQLQVKGTSDGLAHYPPQQLSPTVSPRPDSNVGSPLGQVAGRSDGTGGNHPVMLAWRTDSGGRAASGGEYVLQAQEPELLEKNGEFHKNEGQKQLAKRREDETKETMTTAETREQILALQRQVVTLSHNQALVTGVFSEGTSSSPRDEPPPIYVHGTSRIYHTAEYHPQQSQEDDGPVSYCKGATVVGSIGALSLVNGEEVGPVVVGVESGTLDERYTYYSAEASMSQAMDLSRRCSTEAFSSA</sequence>
<evidence type="ECO:0000256" key="1">
    <source>
        <dbReference type="SAM" id="MobiDB-lite"/>
    </source>
</evidence>
<feature type="region of interest" description="Disordered" evidence="1">
    <location>
        <begin position="74"/>
        <end position="114"/>
    </location>
</feature>
<organism evidence="2 3">
    <name type="scientific">Coprinopsis marcescibilis</name>
    <name type="common">Agaric fungus</name>
    <name type="synonym">Psathyrella marcescibilis</name>
    <dbReference type="NCBI Taxonomy" id="230819"/>
    <lineage>
        <taxon>Eukaryota</taxon>
        <taxon>Fungi</taxon>
        <taxon>Dikarya</taxon>
        <taxon>Basidiomycota</taxon>
        <taxon>Agaricomycotina</taxon>
        <taxon>Agaricomycetes</taxon>
        <taxon>Agaricomycetidae</taxon>
        <taxon>Agaricales</taxon>
        <taxon>Agaricineae</taxon>
        <taxon>Psathyrellaceae</taxon>
        <taxon>Coprinopsis</taxon>
    </lineage>
</organism>
<dbReference type="EMBL" id="ML210272">
    <property type="protein sequence ID" value="TFK21298.1"/>
    <property type="molecule type" value="Genomic_DNA"/>
</dbReference>
<evidence type="ECO:0000313" key="3">
    <source>
        <dbReference type="Proteomes" id="UP000307440"/>
    </source>
</evidence>
<dbReference type="AlphaFoldDB" id="A0A5C3KZE0"/>
<dbReference type="Proteomes" id="UP000307440">
    <property type="component" value="Unassembled WGS sequence"/>
</dbReference>
<feature type="compositionally biased region" description="Basic and acidic residues" evidence="1">
    <location>
        <begin position="150"/>
        <end position="170"/>
    </location>
</feature>
<protein>
    <submittedName>
        <fullName evidence="2">Uncharacterized protein</fullName>
    </submittedName>
</protein>
<keyword evidence="3" id="KW-1185">Reference proteome</keyword>
<feature type="region of interest" description="Disordered" evidence="1">
    <location>
        <begin position="1"/>
        <end position="55"/>
    </location>
</feature>
<reference evidence="2 3" key="1">
    <citation type="journal article" date="2019" name="Nat. Ecol. Evol.">
        <title>Megaphylogeny resolves global patterns of mushroom evolution.</title>
        <authorList>
            <person name="Varga T."/>
            <person name="Krizsan K."/>
            <person name="Foldi C."/>
            <person name="Dima B."/>
            <person name="Sanchez-Garcia M."/>
            <person name="Sanchez-Ramirez S."/>
            <person name="Szollosi G.J."/>
            <person name="Szarkandi J.G."/>
            <person name="Papp V."/>
            <person name="Albert L."/>
            <person name="Andreopoulos W."/>
            <person name="Angelini C."/>
            <person name="Antonin V."/>
            <person name="Barry K.W."/>
            <person name="Bougher N.L."/>
            <person name="Buchanan P."/>
            <person name="Buyck B."/>
            <person name="Bense V."/>
            <person name="Catcheside P."/>
            <person name="Chovatia M."/>
            <person name="Cooper J."/>
            <person name="Damon W."/>
            <person name="Desjardin D."/>
            <person name="Finy P."/>
            <person name="Geml J."/>
            <person name="Haridas S."/>
            <person name="Hughes K."/>
            <person name="Justo A."/>
            <person name="Karasinski D."/>
            <person name="Kautmanova I."/>
            <person name="Kiss B."/>
            <person name="Kocsube S."/>
            <person name="Kotiranta H."/>
            <person name="LaButti K.M."/>
            <person name="Lechner B.E."/>
            <person name="Liimatainen K."/>
            <person name="Lipzen A."/>
            <person name="Lukacs Z."/>
            <person name="Mihaltcheva S."/>
            <person name="Morgado L.N."/>
            <person name="Niskanen T."/>
            <person name="Noordeloos M.E."/>
            <person name="Ohm R.A."/>
            <person name="Ortiz-Santana B."/>
            <person name="Ovrebo C."/>
            <person name="Racz N."/>
            <person name="Riley R."/>
            <person name="Savchenko A."/>
            <person name="Shiryaev A."/>
            <person name="Soop K."/>
            <person name="Spirin V."/>
            <person name="Szebenyi C."/>
            <person name="Tomsovsky M."/>
            <person name="Tulloss R.E."/>
            <person name="Uehling J."/>
            <person name="Grigoriev I.V."/>
            <person name="Vagvolgyi C."/>
            <person name="Papp T."/>
            <person name="Martin F.M."/>
            <person name="Miettinen O."/>
            <person name="Hibbett D.S."/>
            <person name="Nagy L.G."/>
        </authorList>
    </citation>
    <scope>NUCLEOTIDE SEQUENCE [LARGE SCALE GENOMIC DNA]</scope>
    <source>
        <strain evidence="2 3">CBS 121175</strain>
    </source>
</reference>
<feature type="region of interest" description="Disordered" evidence="1">
    <location>
        <begin position="150"/>
        <end position="174"/>
    </location>
</feature>
<feature type="compositionally biased region" description="Gly residues" evidence="1">
    <location>
        <begin position="9"/>
        <end position="18"/>
    </location>
</feature>
<name>A0A5C3KZE0_COPMA</name>
<evidence type="ECO:0000313" key="2">
    <source>
        <dbReference type="EMBL" id="TFK21298.1"/>
    </source>
</evidence>
<proteinExistence type="predicted"/>
<accession>A0A5C3KZE0</accession>